<geneLocation type="plasmid" evidence="2">
    <name>pjcm18538 dna</name>
</geneLocation>
<evidence type="ECO:0000313" key="2">
    <source>
        <dbReference type="Proteomes" id="UP000467428"/>
    </source>
</evidence>
<organism evidence="1 2">
    <name type="scientific">Mycolicibacterium arabiense</name>
    <dbReference type="NCBI Taxonomy" id="1286181"/>
    <lineage>
        <taxon>Bacteria</taxon>
        <taxon>Bacillati</taxon>
        <taxon>Actinomycetota</taxon>
        <taxon>Actinomycetes</taxon>
        <taxon>Mycobacteriales</taxon>
        <taxon>Mycobacteriaceae</taxon>
        <taxon>Mycolicibacterium</taxon>
    </lineage>
</organism>
<keyword evidence="2" id="KW-1185">Reference proteome</keyword>
<proteinExistence type="predicted"/>
<accession>A0A7I7S9F0</accession>
<evidence type="ECO:0000313" key="1">
    <source>
        <dbReference type="EMBL" id="BBY52615.1"/>
    </source>
</evidence>
<dbReference type="SUPFAM" id="SSF55073">
    <property type="entry name" value="Nucleotide cyclase"/>
    <property type="match status" value="1"/>
</dbReference>
<protein>
    <recommendedName>
        <fullName evidence="3">GGDEF domain-containing protein</fullName>
    </recommendedName>
</protein>
<dbReference type="Proteomes" id="UP000467428">
    <property type="component" value="Chromosome"/>
</dbReference>
<dbReference type="InterPro" id="IPR029787">
    <property type="entry name" value="Nucleotide_cyclase"/>
</dbReference>
<gene>
    <name evidence="1" type="ORF">MARA_60830</name>
</gene>
<dbReference type="EMBL" id="AP022593">
    <property type="protein sequence ID" value="BBY52615.1"/>
    <property type="molecule type" value="Genomic_DNA"/>
</dbReference>
<name>A0A7I7S9F0_9MYCO</name>
<dbReference type="KEGG" id="marz:MARA_60830"/>
<evidence type="ECO:0008006" key="3">
    <source>
        <dbReference type="Google" id="ProtNLM"/>
    </source>
</evidence>
<dbReference type="AlphaFoldDB" id="A0A7I7S9F0"/>
<sequence length="62" mass="6485">MLARLGGDEFAACFVGESPDSVEEFIRDVRRLTPDVSLGTATQTSPSANIADLCARGVTGRG</sequence>
<reference evidence="1 2" key="1">
    <citation type="journal article" date="2019" name="Emerg. Microbes Infect.">
        <title>Comprehensive subspecies identification of 175 nontuberculous mycobacteria species based on 7547 genomic profiles.</title>
        <authorList>
            <person name="Matsumoto Y."/>
            <person name="Kinjo T."/>
            <person name="Motooka D."/>
            <person name="Nabeya D."/>
            <person name="Jung N."/>
            <person name="Uechi K."/>
            <person name="Horii T."/>
            <person name="Iida T."/>
            <person name="Fujita J."/>
            <person name="Nakamura S."/>
        </authorList>
    </citation>
    <scope>NUCLEOTIDE SEQUENCE [LARGE SCALE GENOMIC DNA]</scope>
    <source>
        <strain evidence="1 2">JCM 18538</strain>
    </source>
</reference>